<evidence type="ECO:0000256" key="6">
    <source>
        <dbReference type="ARBA" id="ARBA00023236"/>
    </source>
</evidence>
<dbReference type="InterPro" id="IPR000305">
    <property type="entry name" value="GIY-YIG_endonuc"/>
</dbReference>
<evidence type="ECO:0000259" key="8">
    <source>
        <dbReference type="PROSITE" id="PS50151"/>
    </source>
</evidence>
<dbReference type="GO" id="GO:0009381">
    <property type="term" value="F:excinuclease ABC activity"/>
    <property type="evidence" value="ECO:0007669"/>
    <property type="project" value="UniProtKB-UniRule"/>
</dbReference>
<dbReference type="PANTHER" id="PTHR30562">
    <property type="entry name" value="UVRC/OXIDOREDUCTASE"/>
    <property type="match status" value="1"/>
</dbReference>
<keyword evidence="2 7" id="KW-0227">DNA damage</keyword>
<evidence type="ECO:0000256" key="5">
    <source>
        <dbReference type="ARBA" id="ARBA00023204"/>
    </source>
</evidence>
<dbReference type="SMART" id="SM00465">
    <property type="entry name" value="GIYc"/>
    <property type="match status" value="1"/>
</dbReference>
<keyword evidence="5 7" id="KW-0234">DNA repair</keyword>
<dbReference type="GO" id="GO:0009380">
    <property type="term" value="C:excinuclease repair complex"/>
    <property type="evidence" value="ECO:0007669"/>
    <property type="project" value="InterPro"/>
</dbReference>
<dbReference type="GO" id="GO:0006289">
    <property type="term" value="P:nucleotide-excision repair"/>
    <property type="evidence" value="ECO:0007669"/>
    <property type="project" value="UniProtKB-UniRule"/>
</dbReference>
<organism evidence="11 12">
    <name type="scientific">Caproicibacterium amylolyticum</name>
    <dbReference type="NCBI Taxonomy" id="2766537"/>
    <lineage>
        <taxon>Bacteria</taxon>
        <taxon>Bacillati</taxon>
        <taxon>Bacillota</taxon>
        <taxon>Clostridia</taxon>
        <taxon>Eubacteriales</taxon>
        <taxon>Oscillospiraceae</taxon>
        <taxon>Caproicibacterium</taxon>
    </lineage>
</organism>
<keyword evidence="1 7" id="KW-0963">Cytoplasm</keyword>
<comment type="subcellular location">
    <subcellularLocation>
        <location evidence="7">Cytoplasm</location>
    </subcellularLocation>
</comment>
<dbReference type="GO" id="GO:0003677">
    <property type="term" value="F:DNA binding"/>
    <property type="evidence" value="ECO:0007669"/>
    <property type="project" value="UniProtKB-UniRule"/>
</dbReference>
<dbReference type="KEGG" id="caml:H6X83_08260"/>
<dbReference type="Pfam" id="PF01541">
    <property type="entry name" value="GIY-YIG"/>
    <property type="match status" value="1"/>
</dbReference>
<dbReference type="RefSeq" id="WP_212506025.1">
    <property type="nucleotide sequence ID" value="NZ_CP060696.1"/>
</dbReference>
<dbReference type="SUPFAM" id="SSF47781">
    <property type="entry name" value="RuvA domain 2-like"/>
    <property type="match status" value="1"/>
</dbReference>
<dbReference type="PROSITE" id="PS50151">
    <property type="entry name" value="UVR"/>
    <property type="match status" value="1"/>
</dbReference>
<dbReference type="Gene3D" id="3.40.1440.10">
    <property type="entry name" value="GIY-YIG endonuclease"/>
    <property type="match status" value="1"/>
</dbReference>
<dbReference type="PROSITE" id="PS50165">
    <property type="entry name" value="UVRC"/>
    <property type="match status" value="1"/>
</dbReference>
<dbReference type="Pfam" id="PF02151">
    <property type="entry name" value="UVR"/>
    <property type="match status" value="1"/>
</dbReference>
<name>A0A7G9WE46_9FIRM</name>
<dbReference type="CDD" id="cd10434">
    <property type="entry name" value="GIY-YIG_UvrC_Cho"/>
    <property type="match status" value="1"/>
</dbReference>
<dbReference type="GO" id="GO:0005737">
    <property type="term" value="C:cytoplasm"/>
    <property type="evidence" value="ECO:0007669"/>
    <property type="project" value="UniProtKB-SubCell"/>
</dbReference>
<dbReference type="Pfam" id="PF14520">
    <property type="entry name" value="HHH_5"/>
    <property type="match status" value="1"/>
</dbReference>
<dbReference type="Gene3D" id="3.30.420.340">
    <property type="entry name" value="UvrC, RNAse H endonuclease domain"/>
    <property type="match status" value="1"/>
</dbReference>
<evidence type="ECO:0000256" key="4">
    <source>
        <dbReference type="ARBA" id="ARBA00022881"/>
    </source>
</evidence>
<accession>A0A7G9WE46</accession>
<dbReference type="FunFam" id="3.40.1440.10:FF:000001">
    <property type="entry name" value="UvrABC system protein C"/>
    <property type="match status" value="1"/>
</dbReference>
<evidence type="ECO:0000313" key="11">
    <source>
        <dbReference type="EMBL" id="QNO16958.1"/>
    </source>
</evidence>
<dbReference type="Gene3D" id="1.10.150.20">
    <property type="entry name" value="5' to 3' exonuclease, C-terminal subdomain"/>
    <property type="match status" value="1"/>
</dbReference>
<dbReference type="InterPro" id="IPR001162">
    <property type="entry name" value="UvrC_RNase_H_dom"/>
</dbReference>
<dbReference type="Pfam" id="PF22920">
    <property type="entry name" value="UvrC_RNaseH"/>
    <property type="match status" value="1"/>
</dbReference>
<dbReference type="InterPro" id="IPR038476">
    <property type="entry name" value="UvrC_RNase_H_dom_sf"/>
</dbReference>
<dbReference type="InterPro" id="IPR035901">
    <property type="entry name" value="GIY-YIG_endonuc_sf"/>
</dbReference>
<dbReference type="SUPFAM" id="SSF82771">
    <property type="entry name" value="GIY-YIG endonuclease"/>
    <property type="match status" value="1"/>
</dbReference>
<dbReference type="AlphaFoldDB" id="A0A7G9WE46"/>
<dbReference type="PANTHER" id="PTHR30562:SF1">
    <property type="entry name" value="UVRABC SYSTEM PROTEIN C"/>
    <property type="match status" value="1"/>
</dbReference>
<reference evidence="11 12" key="1">
    <citation type="submission" date="2020-08" db="EMBL/GenBank/DDBJ databases">
        <authorList>
            <person name="Ren C."/>
            <person name="Gu Y."/>
            <person name="Xu Y."/>
        </authorList>
    </citation>
    <scope>NUCLEOTIDE SEQUENCE [LARGE SCALE GENOMIC DNA]</scope>
    <source>
        <strain evidence="11 12">LBM18003</strain>
    </source>
</reference>
<dbReference type="EMBL" id="CP060696">
    <property type="protein sequence ID" value="QNO16958.1"/>
    <property type="molecule type" value="Genomic_DNA"/>
</dbReference>
<proteinExistence type="inferred from homology"/>
<dbReference type="Proteomes" id="UP000516046">
    <property type="component" value="Chromosome"/>
</dbReference>
<protein>
    <recommendedName>
        <fullName evidence="7">UvrABC system protein C</fullName>
        <shortName evidence="7">Protein UvrC</shortName>
    </recommendedName>
    <alternativeName>
        <fullName evidence="7">Excinuclease ABC subunit C</fullName>
    </alternativeName>
</protein>
<evidence type="ECO:0000256" key="7">
    <source>
        <dbReference type="HAMAP-Rule" id="MF_00203"/>
    </source>
</evidence>
<feature type="domain" description="GIY-YIG" evidence="9">
    <location>
        <begin position="19"/>
        <end position="98"/>
    </location>
</feature>
<dbReference type="InterPro" id="IPR010994">
    <property type="entry name" value="RuvA_2-like"/>
</dbReference>
<comment type="function">
    <text evidence="7">The UvrABC repair system catalyzes the recognition and processing of DNA lesions. UvrC both incises the 5' and 3' sides of the lesion. The N-terminal half is responsible for the 3' incision and the C-terminal half is responsible for the 5' incision.</text>
</comment>
<dbReference type="HAMAP" id="MF_00203">
    <property type="entry name" value="UvrC"/>
    <property type="match status" value="1"/>
</dbReference>
<comment type="similarity">
    <text evidence="7">Belongs to the UvrC family.</text>
</comment>
<sequence length="613" mass="69807">MISEEKRRELRKKAMNLPLHPGVYIMHDKSGEIIYIGKAKALKNRVSQYFGSEKNHEEKVRQMVAHVDWFEYILTDSEFEALVLEASLIKQHTPKYNILLKDDKGYHYIKITNEAWPRLSQAKQIADDDAKYLGPYVSSWATKESVDEALKIFRLPDCTRRFPQDIGKKRPCLNYYIQQCCAPCLGKITESEYRELIDEAVDFVQGGSAASVKKLEQKMLEASENLQFERAARLRDRLQAIKRMADRQKVVANSIPEQDVIALAQGPSAACFQVFRYQDARLCDRESFPMGPVGEPESARSEFIERYYSIRDRIPPRVMLDAPAENMVLLEQWLSAKAGRVVHLVVPQKGEQAKLAEMVRSNAAEQVAQTTGRTGRETSALDELGRLLGLQNPPQYIESYDISNLAGEDNVAGMVVFENGRPLKSAYRKFKIKTVEGQDDYGSMNEVLTRRFQEYEQHKDENEGFGRLPDLILLDGGKGQVSAVRPVLEHFKLQIPLFGMVKDNSHRTRAITGDGGEIAINSHRAAFTLVSSIQDEVHRWAIGYHRQSRKKHAFASSLTQIEGIGEKRAKALLHHFRTITAIREATLEELAFAPDMTRPAAQEVYDYFHEIEK</sequence>
<keyword evidence="6 7" id="KW-0742">SOS response</keyword>
<keyword evidence="4 7" id="KW-0267">Excision nuclease</keyword>
<keyword evidence="3 7" id="KW-0228">DNA excision</keyword>
<dbReference type="PROSITE" id="PS50164">
    <property type="entry name" value="GIY_YIG"/>
    <property type="match status" value="1"/>
</dbReference>
<dbReference type="InterPro" id="IPR050066">
    <property type="entry name" value="UvrABC_protein_C"/>
</dbReference>
<dbReference type="InterPro" id="IPR001943">
    <property type="entry name" value="UVR_dom"/>
</dbReference>
<dbReference type="Gene3D" id="4.10.860.10">
    <property type="entry name" value="UVR domain"/>
    <property type="match status" value="1"/>
</dbReference>
<dbReference type="InterPro" id="IPR004791">
    <property type="entry name" value="UvrC"/>
</dbReference>
<dbReference type="GO" id="GO:0009432">
    <property type="term" value="P:SOS response"/>
    <property type="evidence" value="ECO:0007669"/>
    <property type="project" value="UniProtKB-UniRule"/>
</dbReference>
<evidence type="ECO:0000313" key="12">
    <source>
        <dbReference type="Proteomes" id="UP000516046"/>
    </source>
</evidence>
<evidence type="ECO:0000256" key="3">
    <source>
        <dbReference type="ARBA" id="ARBA00022769"/>
    </source>
</evidence>
<feature type="domain" description="UVR" evidence="8">
    <location>
        <begin position="209"/>
        <end position="244"/>
    </location>
</feature>
<keyword evidence="12" id="KW-1185">Reference proteome</keyword>
<dbReference type="Pfam" id="PF08459">
    <property type="entry name" value="UvrC_RNaseH_dom"/>
    <property type="match status" value="1"/>
</dbReference>
<dbReference type="InterPro" id="IPR036876">
    <property type="entry name" value="UVR_dom_sf"/>
</dbReference>
<dbReference type="SUPFAM" id="SSF46600">
    <property type="entry name" value="C-terminal UvrC-binding domain of UvrB"/>
    <property type="match status" value="1"/>
</dbReference>
<evidence type="ECO:0000256" key="2">
    <source>
        <dbReference type="ARBA" id="ARBA00022763"/>
    </source>
</evidence>
<gene>
    <name evidence="7 11" type="primary">uvrC</name>
    <name evidence="11" type="ORF">H6X83_08260</name>
</gene>
<dbReference type="NCBIfam" id="TIGR00194">
    <property type="entry name" value="uvrC"/>
    <property type="match status" value="1"/>
</dbReference>
<evidence type="ECO:0000259" key="10">
    <source>
        <dbReference type="PROSITE" id="PS50165"/>
    </source>
</evidence>
<dbReference type="InterPro" id="IPR047296">
    <property type="entry name" value="GIY-YIG_UvrC_Cho"/>
</dbReference>
<evidence type="ECO:0000259" key="9">
    <source>
        <dbReference type="PROSITE" id="PS50164"/>
    </source>
</evidence>
<evidence type="ECO:0000256" key="1">
    <source>
        <dbReference type="ARBA" id="ARBA00022490"/>
    </source>
</evidence>
<feature type="domain" description="UvrC family homology region profile" evidence="10">
    <location>
        <begin position="260"/>
        <end position="488"/>
    </location>
</feature>
<comment type="subunit">
    <text evidence="7">Interacts with UvrB in an incision complex.</text>
</comment>